<organism evidence="1 2">
    <name type="scientific">Iningainema tapete BLCC-T55</name>
    <dbReference type="NCBI Taxonomy" id="2748662"/>
    <lineage>
        <taxon>Bacteria</taxon>
        <taxon>Bacillati</taxon>
        <taxon>Cyanobacteriota</taxon>
        <taxon>Cyanophyceae</taxon>
        <taxon>Nostocales</taxon>
        <taxon>Scytonemataceae</taxon>
        <taxon>Iningainema tapete</taxon>
    </lineage>
</organism>
<dbReference type="Proteomes" id="UP000629098">
    <property type="component" value="Unassembled WGS sequence"/>
</dbReference>
<sequence length="157" mass="17990">MKSSLIIGSSQLGVRCPCCNQSLLTNFDSCGVCGWMPKFLEENPNVFLEETPTEFLEEKSPKISSKKNPSGCLYRYLEHKTLKSGIVATYPRVEGIRNPNNLNHWRWGYNWEEKINGVWKNRSIAVPRRLVSLVKSMISEGKPTSEIRAFIKSRKPR</sequence>
<accession>A0A8J7C0T1</accession>
<dbReference type="EMBL" id="JACXAE010000132">
    <property type="protein sequence ID" value="MBD2778638.1"/>
    <property type="molecule type" value="Genomic_DNA"/>
</dbReference>
<reference evidence="1" key="1">
    <citation type="submission" date="2020-09" db="EMBL/GenBank/DDBJ databases">
        <title>Iningainema tapete sp. nov. (Scytonemataceae, Cyanobacteria) from greenhouses in central Florida (USA) produces two types of nodularin with biosynthetic potential for microcystin-LR and anabaenopeptins.</title>
        <authorList>
            <person name="Berthold D.E."/>
            <person name="Lefler F.W."/>
            <person name="Huang I.-S."/>
            <person name="Abdulla H."/>
            <person name="Zimba P.V."/>
            <person name="Laughinghouse H.D. IV."/>
        </authorList>
    </citation>
    <scope>NUCLEOTIDE SEQUENCE</scope>
    <source>
        <strain evidence="1">BLCCT55</strain>
    </source>
</reference>
<keyword evidence="2" id="KW-1185">Reference proteome</keyword>
<evidence type="ECO:0000313" key="2">
    <source>
        <dbReference type="Proteomes" id="UP000629098"/>
    </source>
</evidence>
<dbReference type="RefSeq" id="WP_190838583.1">
    <property type="nucleotide sequence ID" value="NZ_CAWPPI010000132.1"/>
</dbReference>
<proteinExistence type="predicted"/>
<comment type="caution">
    <text evidence="1">The sequence shown here is derived from an EMBL/GenBank/DDBJ whole genome shotgun (WGS) entry which is preliminary data.</text>
</comment>
<protein>
    <recommendedName>
        <fullName evidence="3">Cysteine-rich CPCC domain-containing protein</fullName>
    </recommendedName>
</protein>
<gene>
    <name evidence="1" type="ORF">ICL16_42990</name>
</gene>
<evidence type="ECO:0008006" key="3">
    <source>
        <dbReference type="Google" id="ProtNLM"/>
    </source>
</evidence>
<name>A0A8J7C0T1_9CYAN</name>
<dbReference type="AlphaFoldDB" id="A0A8J7C0T1"/>
<evidence type="ECO:0000313" key="1">
    <source>
        <dbReference type="EMBL" id="MBD2778638.1"/>
    </source>
</evidence>